<dbReference type="OrthoDB" id="10483344at2759"/>
<organism evidence="2 3">
    <name type="scientific">Cadophora malorum</name>
    <dbReference type="NCBI Taxonomy" id="108018"/>
    <lineage>
        <taxon>Eukaryota</taxon>
        <taxon>Fungi</taxon>
        <taxon>Dikarya</taxon>
        <taxon>Ascomycota</taxon>
        <taxon>Pezizomycotina</taxon>
        <taxon>Leotiomycetes</taxon>
        <taxon>Helotiales</taxon>
        <taxon>Ploettnerulaceae</taxon>
        <taxon>Cadophora</taxon>
    </lineage>
</organism>
<dbReference type="PANTHER" id="PTHR35394:SF5">
    <property type="entry name" value="DUF3176 DOMAIN-CONTAINING PROTEIN"/>
    <property type="match status" value="1"/>
</dbReference>
<comment type="caution">
    <text evidence="2">The sequence shown here is derived from an EMBL/GenBank/DDBJ whole genome shotgun (WGS) entry which is preliminary data.</text>
</comment>
<keyword evidence="1" id="KW-0472">Membrane</keyword>
<protein>
    <submittedName>
        <fullName evidence="2">Uncharacterized protein</fullName>
    </submittedName>
</protein>
<evidence type="ECO:0000256" key="1">
    <source>
        <dbReference type="SAM" id="Phobius"/>
    </source>
</evidence>
<dbReference type="EMBL" id="JAFJYH010000137">
    <property type="protein sequence ID" value="KAG4418118.1"/>
    <property type="molecule type" value="Genomic_DNA"/>
</dbReference>
<dbReference type="AlphaFoldDB" id="A0A8H7TFZ9"/>
<sequence length="222" mass="24611">MRPLGATELFSQLWRSRSVFSHVATLNVTGNVDSRAETATITTVDVVNIYWNSQWQIMLINPTAPNAILCGKAYHNTTVINGHLDFSNTSEILLTASNGGEKVKYDFKDFRNFTVEIFNANNNTVIPRCLYRRFEDVSDEDAVARALYTAPTVSLAMESIAPSMSTQIREGQNATSFHGTAIQRETYIHVTGVWLVLPIAVVLLGIVLLVLIVMVTQCGEKL</sequence>
<evidence type="ECO:0000313" key="3">
    <source>
        <dbReference type="Proteomes" id="UP000664132"/>
    </source>
</evidence>
<dbReference type="Proteomes" id="UP000664132">
    <property type="component" value="Unassembled WGS sequence"/>
</dbReference>
<accession>A0A8H7TFZ9</accession>
<dbReference type="PANTHER" id="PTHR35394">
    <property type="entry name" value="DUF3176 DOMAIN-CONTAINING PROTEIN"/>
    <property type="match status" value="1"/>
</dbReference>
<proteinExistence type="predicted"/>
<reference evidence="2" key="1">
    <citation type="submission" date="2021-02" db="EMBL/GenBank/DDBJ databases">
        <title>Genome sequence Cadophora malorum strain M34.</title>
        <authorList>
            <person name="Stefanovic E."/>
            <person name="Vu D."/>
            <person name="Scully C."/>
            <person name="Dijksterhuis J."/>
            <person name="Roader J."/>
            <person name="Houbraken J."/>
        </authorList>
    </citation>
    <scope>NUCLEOTIDE SEQUENCE</scope>
    <source>
        <strain evidence="2">M34</strain>
    </source>
</reference>
<keyword evidence="1" id="KW-0812">Transmembrane</keyword>
<feature type="transmembrane region" description="Helical" evidence="1">
    <location>
        <begin position="193"/>
        <end position="215"/>
    </location>
</feature>
<evidence type="ECO:0000313" key="2">
    <source>
        <dbReference type="EMBL" id="KAG4418118.1"/>
    </source>
</evidence>
<gene>
    <name evidence="2" type="ORF">IFR04_008779</name>
</gene>
<keyword evidence="1" id="KW-1133">Transmembrane helix</keyword>
<keyword evidence="3" id="KW-1185">Reference proteome</keyword>
<name>A0A8H7TFZ9_9HELO</name>